<evidence type="ECO:0000313" key="3">
    <source>
        <dbReference type="EMBL" id="KZN00989.1"/>
    </source>
</evidence>
<evidence type="ECO:0008006" key="6">
    <source>
        <dbReference type="Google" id="ProtNLM"/>
    </source>
</evidence>
<dbReference type="Pfam" id="PF01704">
    <property type="entry name" value="UDPGP"/>
    <property type="match status" value="1"/>
</dbReference>
<protein>
    <recommendedName>
        <fullName evidence="6">UTP--glucose-1-phosphate uridylyltransferase</fullName>
    </recommendedName>
</protein>
<sequence>MDKLLVLKLNGGLGTTMGCTGPNLPISKFPVEGSQQLCP</sequence>
<keyword evidence="2" id="KW-0548">Nucleotidyltransferase</keyword>
<reference evidence="4" key="2">
    <citation type="submission" date="2022-03" db="EMBL/GenBank/DDBJ databases">
        <title>Draft title - Genomic analysis of global carrot germplasm unveils the trajectory of domestication and the origin of high carotenoid orange carrot.</title>
        <authorList>
            <person name="Iorizzo M."/>
            <person name="Ellison S."/>
            <person name="Senalik D."/>
            <person name="Macko-Podgorni A."/>
            <person name="Grzebelus D."/>
            <person name="Bostan H."/>
            <person name="Rolling W."/>
            <person name="Curaba J."/>
            <person name="Simon P."/>
        </authorList>
    </citation>
    <scope>NUCLEOTIDE SEQUENCE</scope>
    <source>
        <tissue evidence="4">Leaf</tissue>
    </source>
</reference>
<keyword evidence="1" id="KW-0808">Transferase</keyword>
<dbReference type="GO" id="GO:0070569">
    <property type="term" value="F:uridylyltransferase activity"/>
    <property type="evidence" value="ECO:0007669"/>
    <property type="project" value="InterPro"/>
</dbReference>
<dbReference type="InterPro" id="IPR002618">
    <property type="entry name" value="UDPGP_fam"/>
</dbReference>
<dbReference type="PROSITE" id="PS51257">
    <property type="entry name" value="PROKAR_LIPOPROTEIN"/>
    <property type="match status" value="1"/>
</dbReference>
<dbReference type="EMBL" id="LNRQ01000003">
    <property type="protein sequence ID" value="KZN00989.1"/>
    <property type="molecule type" value="Genomic_DNA"/>
</dbReference>
<evidence type="ECO:0000256" key="1">
    <source>
        <dbReference type="ARBA" id="ARBA00022679"/>
    </source>
</evidence>
<gene>
    <name evidence="3" type="ORF">DCAR_009743</name>
    <name evidence="4" type="ORF">DCAR_0311000</name>
</gene>
<evidence type="ECO:0000313" key="5">
    <source>
        <dbReference type="Proteomes" id="UP000077755"/>
    </source>
</evidence>
<dbReference type="Proteomes" id="UP000077755">
    <property type="component" value="Chromosome 3"/>
</dbReference>
<name>A0A166ABC4_DAUCS</name>
<dbReference type="InterPro" id="IPR029044">
    <property type="entry name" value="Nucleotide-diphossugar_trans"/>
</dbReference>
<reference evidence="3" key="1">
    <citation type="journal article" date="2016" name="Nat. Genet.">
        <title>A high-quality carrot genome assembly provides new insights into carotenoid accumulation and asterid genome evolution.</title>
        <authorList>
            <person name="Iorizzo M."/>
            <person name="Ellison S."/>
            <person name="Senalik D."/>
            <person name="Zeng P."/>
            <person name="Satapoomin P."/>
            <person name="Huang J."/>
            <person name="Bowman M."/>
            <person name="Iovene M."/>
            <person name="Sanseverino W."/>
            <person name="Cavagnaro P."/>
            <person name="Yildiz M."/>
            <person name="Macko-Podgorni A."/>
            <person name="Moranska E."/>
            <person name="Grzebelus E."/>
            <person name="Grzebelus D."/>
            <person name="Ashrafi H."/>
            <person name="Zheng Z."/>
            <person name="Cheng S."/>
            <person name="Spooner D."/>
            <person name="Van Deynze A."/>
            <person name="Simon P."/>
        </authorList>
    </citation>
    <scope>NUCLEOTIDE SEQUENCE [LARGE SCALE GENOMIC DNA]</scope>
    <source>
        <tissue evidence="3">Leaf</tissue>
    </source>
</reference>
<dbReference type="Gramene" id="KZN00989">
    <property type="protein sequence ID" value="KZN00989"/>
    <property type="gene ID" value="DCAR_009743"/>
</dbReference>
<organism evidence="3">
    <name type="scientific">Daucus carota subsp. sativus</name>
    <name type="common">Carrot</name>
    <dbReference type="NCBI Taxonomy" id="79200"/>
    <lineage>
        <taxon>Eukaryota</taxon>
        <taxon>Viridiplantae</taxon>
        <taxon>Streptophyta</taxon>
        <taxon>Embryophyta</taxon>
        <taxon>Tracheophyta</taxon>
        <taxon>Spermatophyta</taxon>
        <taxon>Magnoliopsida</taxon>
        <taxon>eudicotyledons</taxon>
        <taxon>Gunneridae</taxon>
        <taxon>Pentapetalae</taxon>
        <taxon>asterids</taxon>
        <taxon>campanulids</taxon>
        <taxon>Apiales</taxon>
        <taxon>Apiaceae</taxon>
        <taxon>Apioideae</taxon>
        <taxon>Scandiceae</taxon>
        <taxon>Daucinae</taxon>
        <taxon>Daucus</taxon>
        <taxon>Daucus sect. Daucus</taxon>
    </lineage>
</organism>
<accession>A0A166ABC4</accession>
<evidence type="ECO:0000313" key="4">
    <source>
        <dbReference type="EMBL" id="WOG91750.1"/>
    </source>
</evidence>
<dbReference type="EMBL" id="CP093345">
    <property type="protein sequence ID" value="WOG91750.1"/>
    <property type="molecule type" value="Genomic_DNA"/>
</dbReference>
<dbReference type="Gene3D" id="3.90.550.10">
    <property type="entry name" value="Spore Coat Polysaccharide Biosynthesis Protein SpsA, Chain A"/>
    <property type="match status" value="1"/>
</dbReference>
<proteinExistence type="predicted"/>
<dbReference type="AlphaFoldDB" id="A0A166ABC4"/>
<keyword evidence="5" id="KW-1185">Reference proteome</keyword>
<evidence type="ECO:0000256" key="2">
    <source>
        <dbReference type="ARBA" id="ARBA00022695"/>
    </source>
</evidence>